<feature type="transmembrane region" description="Helical" evidence="2">
    <location>
        <begin position="79"/>
        <end position="100"/>
    </location>
</feature>
<protein>
    <submittedName>
        <fullName evidence="3">Uncharacterized protein</fullName>
    </submittedName>
</protein>
<feature type="region of interest" description="Disordered" evidence="1">
    <location>
        <begin position="239"/>
        <end position="318"/>
    </location>
</feature>
<evidence type="ECO:0000256" key="2">
    <source>
        <dbReference type="SAM" id="Phobius"/>
    </source>
</evidence>
<dbReference type="AlphaFoldDB" id="A0A8D8S378"/>
<dbReference type="EMBL" id="HBUF01197407">
    <property type="protein sequence ID" value="CAG6660590.1"/>
    <property type="molecule type" value="Transcribed_RNA"/>
</dbReference>
<feature type="compositionally biased region" description="Low complexity" evidence="1">
    <location>
        <begin position="243"/>
        <end position="318"/>
    </location>
</feature>
<keyword evidence="2" id="KW-0812">Transmembrane</keyword>
<keyword evidence="2" id="KW-1133">Transmembrane helix</keyword>
<proteinExistence type="predicted"/>
<dbReference type="EMBL" id="HBUF01197409">
    <property type="protein sequence ID" value="CAG6660592.1"/>
    <property type="molecule type" value="Transcribed_RNA"/>
</dbReference>
<evidence type="ECO:0000313" key="3">
    <source>
        <dbReference type="EMBL" id="CAG6660592.1"/>
    </source>
</evidence>
<reference evidence="3" key="1">
    <citation type="submission" date="2021-05" db="EMBL/GenBank/DDBJ databases">
        <authorList>
            <person name="Alioto T."/>
            <person name="Alioto T."/>
            <person name="Gomez Garrido J."/>
        </authorList>
    </citation>
    <scope>NUCLEOTIDE SEQUENCE</scope>
</reference>
<sequence>MSGMTVSSSYAIADTSVYSLNKSNGLGFSKSSINHSGYQWSILSKLTNYEVIVVYKKFHFVQKSFSVSVSWLTYTSKRLFFHFIFQVPTIIFVPCSSFVLDFTMNPLVLISLLCVFQCVRSDDTTSAETTTTSGETADTTLSTGPVDLDAFDADLNSVYESIAKIKSKASKLEMIGPKIQDAMRHLEGDEEDVAKNLQAKYQQILPLLQKLKLDDSQKTQKAANRRRRKRFVSVDFSSTVASTNTETGNTETTNAETGNTETTLTGSTDAVSDTITTDTVTTGSPADTTTDSSATTLNAESSSTASSTTAPSSNTSAI</sequence>
<evidence type="ECO:0000256" key="1">
    <source>
        <dbReference type="SAM" id="MobiDB-lite"/>
    </source>
</evidence>
<name>A0A8D8S378_9HEMI</name>
<accession>A0A8D8S378</accession>
<organism evidence="3">
    <name type="scientific">Cacopsylla melanoneura</name>
    <dbReference type="NCBI Taxonomy" id="428564"/>
    <lineage>
        <taxon>Eukaryota</taxon>
        <taxon>Metazoa</taxon>
        <taxon>Ecdysozoa</taxon>
        <taxon>Arthropoda</taxon>
        <taxon>Hexapoda</taxon>
        <taxon>Insecta</taxon>
        <taxon>Pterygota</taxon>
        <taxon>Neoptera</taxon>
        <taxon>Paraneoptera</taxon>
        <taxon>Hemiptera</taxon>
        <taxon>Sternorrhyncha</taxon>
        <taxon>Psylloidea</taxon>
        <taxon>Psyllidae</taxon>
        <taxon>Psyllinae</taxon>
        <taxon>Cacopsylla</taxon>
    </lineage>
</organism>
<keyword evidence="2" id="KW-0472">Membrane</keyword>